<evidence type="ECO:0000256" key="1">
    <source>
        <dbReference type="ARBA" id="ARBA00009861"/>
    </source>
</evidence>
<dbReference type="PANTHER" id="PTHR31147">
    <property type="entry name" value="ACYL TRANSFERASE 4"/>
    <property type="match status" value="1"/>
</dbReference>
<reference evidence="4 5" key="1">
    <citation type="submission" date="2024-01" db="EMBL/GenBank/DDBJ databases">
        <title>Genome assemblies of Stephania.</title>
        <authorList>
            <person name="Yang L."/>
        </authorList>
    </citation>
    <scope>NUCLEOTIDE SEQUENCE [LARGE SCALE GENOMIC DNA]</scope>
    <source>
        <strain evidence="4">QJT</strain>
        <tissue evidence="4">Leaf</tissue>
    </source>
</reference>
<dbReference type="EMBL" id="JBBNAE010000005">
    <property type="protein sequence ID" value="KAK9124572.1"/>
    <property type="molecule type" value="Genomic_DNA"/>
</dbReference>
<dbReference type="InterPro" id="IPR050898">
    <property type="entry name" value="Plant_acyltransferase"/>
</dbReference>
<keyword evidence="2" id="KW-0808">Transferase</keyword>
<dbReference type="InterPro" id="IPR023213">
    <property type="entry name" value="CAT-like_dom_sf"/>
</dbReference>
<name>A0AAP0IZ56_9MAGN</name>
<sequence>MATSNSGAIAVDVKEITVITPSEATPSHVLPLSTLDSQLFLRFTIEYLLLYRPHHHHSRHHTAARLKHALARSLVPYYPLAGRLRPRPDSPSSWNLLSLQVPDVVLSSLPPLILQLTWLHDGSAALALAFNHCIIDGIGTANFLNSFADLASGRSRLSDLRPVPVWDRHLVPSLNAPTTARTTKTASHHHPEFLKVPDLWGFAARFDQEPLVPTSVVFDGKKISDMKNMALKYYGTCNSKSKSKSSYTGFEVCEREGEGIWGGPHHQEGGVLREWLRAGVRGGERRGGGGLGVGRAAEAVRRAKDAVGEEGYVREVVEAVGAGACPDMVGVLVVSQWSRLGLDRVDFGMGNPVSVGPLCTDRYCLILPVFGQRDAVRVVVALPRSAVARYEYLVRNPTS</sequence>
<comment type="similarity">
    <text evidence="1">Belongs to the plant acyltransferase family.</text>
</comment>
<evidence type="ECO:0000313" key="4">
    <source>
        <dbReference type="EMBL" id="KAK9124572.1"/>
    </source>
</evidence>
<gene>
    <name evidence="4" type="ORF">Sjap_014174</name>
</gene>
<dbReference type="AlphaFoldDB" id="A0AAP0IZ56"/>
<organism evidence="4 5">
    <name type="scientific">Stephania japonica</name>
    <dbReference type="NCBI Taxonomy" id="461633"/>
    <lineage>
        <taxon>Eukaryota</taxon>
        <taxon>Viridiplantae</taxon>
        <taxon>Streptophyta</taxon>
        <taxon>Embryophyta</taxon>
        <taxon>Tracheophyta</taxon>
        <taxon>Spermatophyta</taxon>
        <taxon>Magnoliopsida</taxon>
        <taxon>Ranunculales</taxon>
        <taxon>Menispermaceae</taxon>
        <taxon>Menispermoideae</taxon>
        <taxon>Cissampelideae</taxon>
        <taxon>Stephania</taxon>
    </lineage>
</organism>
<keyword evidence="3" id="KW-0012">Acyltransferase</keyword>
<dbReference type="Proteomes" id="UP001417504">
    <property type="component" value="Unassembled WGS sequence"/>
</dbReference>
<evidence type="ECO:0000256" key="2">
    <source>
        <dbReference type="ARBA" id="ARBA00022679"/>
    </source>
</evidence>
<dbReference type="GO" id="GO:0016746">
    <property type="term" value="F:acyltransferase activity"/>
    <property type="evidence" value="ECO:0007669"/>
    <property type="project" value="UniProtKB-KW"/>
</dbReference>
<keyword evidence="5" id="KW-1185">Reference proteome</keyword>
<proteinExistence type="inferred from homology"/>
<comment type="caution">
    <text evidence="4">The sequence shown here is derived from an EMBL/GenBank/DDBJ whole genome shotgun (WGS) entry which is preliminary data.</text>
</comment>
<dbReference type="Pfam" id="PF02458">
    <property type="entry name" value="Transferase"/>
    <property type="match status" value="3"/>
</dbReference>
<accession>A0AAP0IZ56</accession>
<protein>
    <submittedName>
        <fullName evidence="4">Uncharacterized protein</fullName>
    </submittedName>
</protein>
<dbReference type="Gene3D" id="3.30.559.10">
    <property type="entry name" value="Chloramphenicol acetyltransferase-like domain"/>
    <property type="match status" value="3"/>
</dbReference>
<evidence type="ECO:0000256" key="3">
    <source>
        <dbReference type="ARBA" id="ARBA00023315"/>
    </source>
</evidence>
<evidence type="ECO:0000313" key="5">
    <source>
        <dbReference type="Proteomes" id="UP001417504"/>
    </source>
</evidence>
<dbReference type="PANTHER" id="PTHR31147:SF1">
    <property type="entry name" value="ACYL TRANSFERASE 4"/>
    <property type="match status" value="1"/>
</dbReference>